<sequence length="34" mass="4001">MSKSILLLTEQAPGSFETKYCTSWDLTHRFCHLR</sequence>
<dbReference type="AlphaFoldDB" id="A0A0E9RSC6"/>
<reference evidence="1" key="2">
    <citation type="journal article" date="2015" name="Fish Shellfish Immunol.">
        <title>Early steps in the European eel (Anguilla anguilla)-Vibrio vulnificus interaction in the gills: Role of the RtxA13 toxin.</title>
        <authorList>
            <person name="Callol A."/>
            <person name="Pajuelo D."/>
            <person name="Ebbesson L."/>
            <person name="Teles M."/>
            <person name="MacKenzie S."/>
            <person name="Amaro C."/>
        </authorList>
    </citation>
    <scope>NUCLEOTIDE SEQUENCE</scope>
</reference>
<protein>
    <submittedName>
        <fullName evidence="1">Uncharacterized protein</fullName>
    </submittedName>
</protein>
<proteinExistence type="predicted"/>
<reference evidence="1" key="1">
    <citation type="submission" date="2014-11" db="EMBL/GenBank/DDBJ databases">
        <authorList>
            <person name="Amaro Gonzalez C."/>
        </authorList>
    </citation>
    <scope>NUCLEOTIDE SEQUENCE</scope>
</reference>
<accession>A0A0E9RSC6</accession>
<organism evidence="1">
    <name type="scientific">Anguilla anguilla</name>
    <name type="common">European freshwater eel</name>
    <name type="synonym">Muraena anguilla</name>
    <dbReference type="NCBI Taxonomy" id="7936"/>
    <lineage>
        <taxon>Eukaryota</taxon>
        <taxon>Metazoa</taxon>
        <taxon>Chordata</taxon>
        <taxon>Craniata</taxon>
        <taxon>Vertebrata</taxon>
        <taxon>Euteleostomi</taxon>
        <taxon>Actinopterygii</taxon>
        <taxon>Neopterygii</taxon>
        <taxon>Teleostei</taxon>
        <taxon>Anguilliformes</taxon>
        <taxon>Anguillidae</taxon>
        <taxon>Anguilla</taxon>
    </lineage>
</organism>
<dbReference type="EMBL" id="GBXM01076481">
    <property type="protein sequence ID" value="JAH32096.1"/>
    <property type="molecule type" value="Transcribed_RNA"/>
</dbReference>
<evidence type="ECO:0000313" key="1">
    <source>
        <dbReference type="EMBL" id="JAH32096.1"/>
    </source>
</evidence>
<name>A0A0E9RSC6_ANGAN</name>